<keyword evidence="2" id="KW-0732">Signal</keyword>
<evidence type="ECO:0000256" key="2">
    <source>
        <dbReference type="SAM" id="SignalP"/>
    </source>
</evidence>
<feature type="compositionally biased region" description="Basic and acidic residues" evidence="1">
    <location>
        <begin position="51"/>
        <end position="60"/>
    </location>
</feature>
<dbReference type="PROSITE" id="PS51257">
    <property type="entry name" value="PROKAR_LIPOPROTEIN"/>
    <property type="match status" value="1"/>
</dbReference>
<accession>A0A4R6TG74</accession>
<feature type="signal peptide" evidence="2">
    <location>
        <begin position="1"/>
        <end position="23"/>
    </location>
</feature>
<organism evidence="3 4">
    <name type="scientific">Tenacibaculum caenipelagi</name>
    <dbReference type="NCBI Taxonomy" id="1325435"/>
    <lineage>
        <taxon>Bacteria</taxon>
        <taxon>Pseudomonadati</taxon>
        <taxon>Bacteroidota</taxon>
        <taxon>Flavobacteriia</taxon>
        <taxon>Flavobacteriales</taxon>
        <taxon>Flavobacteriaceae</taxon>
        <taxon>Tenacibaculum</taxon>
    </lineage>
</organism>
<evidence type="ECO:0008006" key="5">
    <source>
        <dbReference type="Google" id="ProtNLM"/>
    </source>
</evidence>
<dbReference type="Proteomes" id="UP000295390">
    <property type="component" value="Unassembled WGS sequence"/>
</dbReference>
<evidence type="ECO:0000256" key="1">
    <source>
        <dbReference type="SAM" id="MobiDB-lite"/>
    </source>
</evidence>
<reference evidence="3 4" key="1">
    <citation type="submission" date="2019-03" db="EMBL/GenBank/DDBJ databases">
        <title>Genomic Encyclopedia of Type Strains, Phase III (KMG-III): the genomes of soil and plant-associated and newly described type strains.</title>
        <authorList>
            <person name="Whitman W."/>
        </authorList>
    </citation>
    <scope>NUCLEOTIDE SEQUENCE [LARGE SCALE GENOMIC DNA]</scope>
    <source>
        <strain evidence="3 4">CECT 8283</strain>
    </source>
</reference>
<comment type="caution">
    <text evidence="3">The sequence shown here is derived from an EMBL/GenBank/DDBJ whole genome shotgun (WGS) entry which is preliminary data.</text>
</comment>
<gene>
    <name evidence="3" type="ORF">DFQ07_1540</name>
</gene>
<name>A0A4R6TG74_9FLAO</name>
<dbReference type="EMBL" id="SNYH01000003">
    <property type="protein sequence ID" value="TDQ27689.1"/>
    <property type="molecule type" value="Genomic_DNA"/>
</dbReference>
<evidence type="ECO:0000313" key="4">
    <source>
        <dbReference type="Proteomes" id="UP000295390"/>
    </source>
</evidence>
<evidence type="ECO:0000313" key="3">
    <source>
        <dbReference type="EMBL" id="TDQ27689.1"/>
    </source>
</evidence>
<dbReference type="AlphaFoldDB" id="A0A4R6TG74"/>
<proteinExistence type="predicted"/>
<dbReference type="OrthoDB" id="11672at104267"/>
<sequence length="73" mass="8226">MKKVFLLIALFGMVMLSSCTDNTEENLPNETETQELQQVLSSIQTEEIAKLIDPEKECPPNDRNCNGVPDDQE</sequence>
<feature type="chain" id="PRO_5020844652" description="Secreted protein" evidence="2">
    <location>
        <begin position="24"/>
        <end position="73"/>
    </location>
</feature>
<feature type="region of interest" description="Disordered" evidence="1">
    <location>
        <begin position="51"/>
        <end position="73"/>
    </location>
</feature>
<dbReference type="RefSeq" id="WP_133535669.1">
    <property type="nucleotide sequence ID" value="NZ_SNYH01000003.1"/>
</dbReference>
<keyword evidence="4" id="KW-1185">Reference proteome</keyword>
<protein>
    <recommendedName>
        <fullName evidence="5">Secreted protein</fullName>
    </recommendedName>
</protein>